<reference evidence="4" key="3">
    <citation type="submission" date="2025-09" db="UniProtKB">
        <authorList>
            <consortium name="Ensembl"/>
        </authorList>
    </citation>
    <scope>IDENTIFICATION</scope>
</reference>
<evidence type="ECO:0000256" key="3">
    <source>
        <dbReference type="ARBA" id="ARBA00023134"/>
    </source>
</evidence>
<dbReference type="Proteomes" id="UP000694394">
    <property type="component" value="Chromosome 13"/>
</dbReference>
<proteinExistence type="inferred from homology"/>
<dbReference type="PROSITE" id="PS51419">
    <property type="entry name" value="RAB"/>
    <property type="match status" value="1"/>
</dbReference>
<evidence type="ECO:0000313" key="5">
    <source>
        <dbReference type="Proteomes" id="UP000694394"/>
    </source>
</evidence>
<evidence type="ECO:0008006" key="6">
    <source>
        <dbReference type="Google" id="ProtNLM"/>
    </source>
</evidence>
<reference evidence="4" key="2">
    <citation type="submission" date="2025-08" db="UniProtKB">
        <authorList>
            <consortium name="Ensembl"/>
        </authorList>
    </citation>
    <scope>IDENTIFICATION</scope>
</reference>
<dbReference type="AlphaFoldDB" id="A0A8C5YHX8"/>
<name>A0A8C5YHX8_MICMU</name>
<dbReference type="Pfam" id="PF00071">
    <property type="entry name" value="Ras"/>
    <property type="match status" value="1"/>
</dbReference>
<evidence type="ECO:0000313" key="4">
    <source>
        <dbReference type="Ensembl" id="ENSMICP00000050477.1"/>
    </source>
</evidence>
<dbReference type="InterPro" id="IPR001806">
    <property type="entry name" value="Small_GTPase"/>
</dbReference>
<dbReference type="PANTHER" id="PTHR47981:SF9">
    <property type="entry name" value="RAS-RELATED PROTEIN RAB-9A"/>
    <property type="match status" value="1"/>
</dbReference>
<dbReference type="InterPro" id="IPR027417">
    <property type="entry name" value="P-loop_NTPase"/>
</dbReference>
<dbReference type="Gene3D" id="3.40.50.300">
    <property type="entry name" value="P-loop containing nucleotide triphosphate hydrolases"/>
    <property type="match status" value="1"/>
</dbReference>
<dbReference type="GO" id="GO:0005764">
    <property type="term" value="C:lysosome"/>
    <property type="evidence" value="ECO:0007669"/>
    <property type="project" value="TreeGrafter"/>
</dbReference>
<dbReference type="GO" id="GO:0005525">
    <property type="term" value="F:GTP binding"/>
    <property type="evidence" value="ECO:0007669"/>
    <property type="project" value="UniProtKB-KW"/>
</dbReference>
<reference evidence="4" key="1">
    <citation type="submission" date="2016-12" db="EMBL/GenBank/DDBJ databases">
        <title>Mouse lemur reference genome and diversity panel.</title>
        <authorList>
            <person name="Harris R."/>
            <person name="Larsen P."/>
            <person name="Liu Y."/>
            <person name="Hughes D.S."/>
            <person name="Murali S."/>
            <person name="Raveendran M."/>
            <person name="Korchina V."/>
            <person name="Wang M."/>
            <person name="Jhangiani S."/>
            <person name="Bandaranaike D."/>
            <person name="Bellair M."/>
            <person name="Blankenburg K."/>
            <person name="Chao H."/>
            <person name="Dahdouli M."/>
            <person name="Dinh H."/>
            <person name="Doddapaneni H."/>
            <person name="English A."/>
            <person name="Firestine M."/>
            <person name="Gnanaolivu R."/>
            <person name="Gross S."/>
            <person name="Hernandez B."/>
            <person name="Javaid M."/>
            <person name="Jayaseelan J."/>
            <person name="Jones J."/>
            <person name="Khan Z."/>
            <person name="Kovar C."/>
            <person name="Kurapati P."/>
            <person name="Le B."/>
            <person name="Lee S."/>
            <person name="Li M."/>
            <person name="Mathew T."/>
            <person name="Narasimhan A."/>
            <person name="Ngo D."/>
            <person name="Nguyen L."/>
            <person name="Okwuonu G."/>
            <person name="Ongeri F."/>
            <person name="Osuji N."/>
            <person name="Pu L.-L."/>
            <person name="Puazo M."/>
            <person name="Quiroz J."/>
            <person name="Raj R."/>
            <person name="Rajbhandari K."/>
            <person name="Reid J.G."/>
            <person name="Santibanez J."/>
            <person name="Sexton D."/>
            <person name="Skinner E."/>
            <person name="Vee V."/>
            <person name="Weissenberger G."/>
            <person name="Wu Y."/>
            <person name="Xin Y."/>
            <person name="Han Y."/>
            <person name="Campbell C."/>
            <person name="Brown A."/>
            <person name="Sullivan B."/>
            <person name="Shelton J."/>
            <person name="Brown S."/>
            <person name="Dudchenko O."/>
            <person name="Machol I."/>
            <person name="Durand N."/>
            <person name="Shamim M."/>
            <person name="Lieberman A."/>
            <person name="Muzny D.M."/>
            <person name="Richards S."/>
            <person name="Yoder A."/>
            <person name="Worley K.C."/>
            <person name="Rogers J."/>
            <person name="Gibbs R.A."/>
        </authorList>
    </citation>
    <scope>NUCLEOTIDE SEQUENCE [LARGE SCALE GENOMIC DNA]</scope>
</reference>
<protein>
    <recommendedName>
        <fullName evidence="6">Ras-related protein Rab-9A</fullName>
    </recommendedName>
</protein>
<keyword evidence="2" id="KW-0547">Nucleotide-binding</keyword>
<dbReference type="PANTHER" id="PTHR47981">
    <property type="entry name" value="RAB FAMILY"/>
    <property type="match status" value="1"/>
</dbReference>
<dbReference type="SMART" id="SM00175">
    <property type="entry name" value="RAB"/>
    <property type="match status" value="1"/>
</dbReference>
<evidence type="ECO:0000256" key="1">
    <source>
        <dbReference type="ARBA" id="ARBA00006270"/>
    </source>
</evidence>
<dbReference type="GeneTree" id="ENSGT00940000158619"/>
<dbReference type="GO" id="GO:0045335">
    <property type="term" value="C:phagocytic vesicle"/>
    <property type="evidence" value="ECO:0007669"/>
    <property type="project" value="TreeGrafter"/>
</dbReference>
<dbReference type="GO" id="GO:0042147">
    <property type="term" value="P:retrograde transport, endosome to Golgi"/>
    <property type="evidence" value="ECO:0007669"/>
    <property type="project" value="TreeGrafter"/>
</dbReference>
<accession>A0A8C5YHX8</accession>
<dbReference type="SUPFAM" id="SSF52540">
    <property type="entry name" value="P-loop containing nucleoside triphosphate hydrolases"/>
    <property type="match status" value="1"/>
</dbReference>
<dbReference type="SMART" id="SM00174">
    <property type="entry name" value="RHO"/>
    <property type="match status" value="1"/>
</dbReference>
<dbReference type="EMBL" id="ABDC03017508">
    <property type="status" value="NOT_ANNOTATED_CDS"/>
    <property type="molecule type" value="Genomic_DNA"/>
</dbReference>
<keyword evidence="5" id="KW-1185">Reference proteome</keyword>
<dbReference type="PRINTS" id="PR00449">
    <property type="entry name" value="RASTRNSFRMNG"/>
</dbReference>
<dbReference type="GO" id="GO:0005829">
    <property type="term" value="C:cytosol"/>
    <property type="evidence" value="ECO:0007669"/>
    <property type="project" value="GOC"/>
</dbReference>
<dbReference type="SMART" id="SM00173">
    <property type="entry name" value="RAS"/>
    <property type="match status" value="1"/>
</dbReference>
<dbReference type="Ensembl" id="ENSMICT00000062049.1">
    <property type="protein sequence ID" value="ENSMICP00000050477.1"/>
    <property type="gene ID" value="ENSMICG00000046198.1"/>
</dbReference>
<dbReference type="GO" id="GO:0005770">
    <property type="term" value="C:late endosome"/>
    <property type="evidence" value="ECO:0007669"/>
    <property type="project" value="TreeGrafter"/>
</dbReference>
<sequence>MAGKPSLLKAILLRDGGGVGRSPLMNRYETDKFDTQLFHSTGVAFLNNDLEMDGLFVTVQIWDTSGQDLRTQFTYCLLSVDDSQSSKNFTNWKEEFIYYADMKEPESFPFVILGNKIDISERQVSAGEAQAWCRDYSDYPYFETSAKDATNVAAAFEEGVRRVLATEDSQSDTISLHRKPKPSSSCC</sequence>
<comment type="similarity">
    <text evidence="1">Belongs to the small GTPase superfamily. Rab family.</text>
</comment>
<dbReference type="GO" id="GO:0003924">
    <property type="term" value="F:GTPase activity"/>
    <property type="evidence" value="ECO:0007669"/>
    <property type="project" value="InterPro"/>
</dbReference>
<organism evidence="4 5">
    <name type="scientific">Microcebus murinus</name>
    <name type="common">Gray mouse lemur</name>
    <name type="synonym">Lemur murinus</name>
    <dbReference type="NCBI Taxonomy" id="30608"/>
    <lineage>
        <taxon>Eukaryota</taxon>
        <taxon>Metazoa</taxon>
        <taxon>Chordata</taxon>
        <taxon>Craniata</taxon>
        <taxon>Vertebrata</taxon>
        <taxon>Euteleostomi</taxon>
        <taxon>Mammalia</taxon>
        <taxon>Eutheria</taxon>
        <taxon>Euarchontoglires</taxon>
        <taxon>Primates</taxon>
        <taxon>Strepsirrhini</taxon>
        <taxon>Lemuriformes</taxon>
        <taxon>Cheirogaleidae</taxon>
        <taxon>Microcebus</taxon>
    </lineage>
</organism>
<evidence type="ECO:0000256" key="2">
    <source>
        <dbReference type="ARBA" id="ARBA00022741"/>
    </source>
</evidence>
<keyword evidence="3" id="KW-0342">GTP-binding</keyword>